<organism evidence="3 4">
    <name type="scientific">Eleusine coracana subsp. coracana</name>
    <dbReference type="NCBI Taxonomy" id="191504"/>
    <lineage>
        <taxon>Eukaryota</taxon>
        <taxon>Viridiplantae</taxon>
        <taxon>Streptophyta</taxon>
        <taxon>Embryophyta</taxon>
        <taxon>Tracheophyta</taxon>
        <taxon>Spermatophyta</taxon>
        <taxon>Magnoliopsida</taxon>
        <taxon>Liliopsida</taxon>
        <taxon>Poales</taxon>
        <taxon>Poaceae</taxon>
        <taxon>PACMAD clade</taxon>
        <taxon>Chloridoideae</taxon>
        <taxon>Cynodonteae</taxon>
        <taxon>Eleusininae</taxon>
        <taxon>Eleusine</taxon>
    </lineage>
</organism>
<evidence type="ECO:0000313" key="4">
    <source>
        <dbReference type="Proteomes" id="UP001054889"/>
    </source>
</evidence>
<dbReference type="Pfam" id="PF12776">
    <property type="entry name" value="Myb_DNA-bind_3"/>
    <property type="match status" value="1"/>
</dbReference>
<protein>
    <recommendedName>
        <fullName evidence="2">Myb/SANT-like domain-containing protein</fullName>
    </recommendedName>
</protein>
<reference evidence="3" key="1">
    <citation type="journal article" date="2018" name="DNA Res.">
        <title>Multiple hybrid de novo genome assembly of finger millet, an orphan allotetraploid crop.</title>
        <authorList>
            <person name="Hatakeyama M."/>
            <person name="Aluri S."/>
            <person name="Balachadran M.T."/>
            <person name="Sivarajan S.R."/>
            <person name="Patrignani A."/>
            <person name="Gruter S."/>
            <person name="Poveda L."/>
            <person name="Shimizu-Inatsugi R."/>
            <person name="Baeten J."/>
            <person name="Francoijs K.J."/>
            <person name="Nataraja K.N."/>
            <person name="Reddy Y.A.N."/>
            <person name="Phadnis S."/>
            <person name="Ravikumar R.L."/>
            <person name="Schlapbach R."/>
            <person name="Sreeman S.M."/>
            <person name="Shimizu K.K."/>
        </authorList>
    </citation>
    <scope>NUCLEOTIDE SEQUENCE</scope>
</reference>
<dbReference type="AlphaFoldDB" id="A0AAV5FWH5"/>
<accession>A0AAV5FWH5</accession>
<dbReference type="EMBL" id="BQKI01000097">
    <property type="protein sequence ID" value="GJN39213.1"/>
    <property type="molecule type" value="Genomic_DNA"/>
</dbReference>
<gene>
    <name evidence="3" type="primary">gb28317</name>
    <name evidence="3" type="ORF">PR202_gb28317</name>
</gene>
<comment type="caution">
    <text evidence="3">The sequence shown here is derived from an EMBL/GenBank/DDBJ whole genome shotgun (WGS) entry which is preliminary data.</text>
</comment>
<keyword evidence="4" id="KW-1185">Reference proteome</keyword>
<feature type="region of interest" description="Disordered" evidence="1">
    <location>
        <begin position="401"/>
        <end position="486"/>
    </location>
</feature>
<proteinExistence type="predicted"/>
<dbReference type="Proteomes" id="UP001054889">
    <property type="component" value="Unassembled WGS sequence"/>
</dbReference>
<feature type="region of interest" description="Disordered" evidence="1">
    <location>
        <begin position="149"/>
        <end position="191"/>
    </location>
</feature>
<evidence type="ECO:0000259" key="2">
    <source>
        <dbReference type="Pfam" id="PF12776"/>
    </source>
</evidence>
<name>A0AAV5FWH5_ELECO</name>
<dbReference type="InterPro" id="IPR024752">
    <property type="entry name" value="Myb/SANT-like_dom"/>
</dbReference>
<evidence type="ECO:0000256" key="1">
    <source>
        <dbReference type="SAM" id="MobiDB-lite"/>
    </source>
</evidence>
<dbReference type="PANTHER" id="PTHR46934">
    <property type="entry name" value="MYB_DNA-BIND_3 DOMAIN-CONTAINING PROTEIN-RELATED"/>
    <property type="match status" value="1"/>
</dbReference>
<reference evidence="3" key="2">
    <citation type="submission" date="2021-12" db="EMBL/GenBank/DDBJ databases">
        <title>Resequencing data analysis of finger millet.</title>
        <authorList>
            <person name="Hatakeyama M."/>
            <person name="Aluri S."/>
            <person name="Balachadran M.T."/>
            <person name="Sivarajan S.R."/>
            <person name="Poveda L."/>
            <person name="Shimizu-Inatsugi R."/>
            <person name="Schlapbach R."/>
            <person name="Sreeman S.M."/>
            <person name="Shimizu K.K."/>
        </authorList>
    </citation>
    <scope>NUCLEOTIDE SEQUENCE</scope>
</reference>
<dbReference type="PANTHER" id="PTHR46934:SF9">
    <property type="entry name" value="MYB_SANT-LIKE DOMAIN-CONTAINING PROTEIN"/>
    <property type="match status" value="1"/>
</dbReference>
<evidence type="ECO:0000313" key="3">
    <source>
        <dbReference type="EMBL" id="GJN39213.1"/>
    </source>
</evidence>
<sequence>MYSKIICIKGSGLKMTRKLRAGGVLCKSSMKKFPSAGYTKDQIREKERELKASYRALRDARSNSGAGWNDTLCTINATEAEWETIHKDNQVFKKFRKKGFPLYYNMEKLYEGSIATGDLNFTSTEEARILPIAPEDHSVDDPIVTMNPFSANFERPRQSNDPINLDEEEHTTSSCSGHKEADGSGKKRKQSQVAGVLQQYVDFRMRQTNAFQDELNIATKPIEEYSIKNCLAVLESIEELSDVEKAKATKVFKYSNNSYCPNKAVAAQQSPLRRWKRYFHMFSTIDAAIVVASSNNKAGSGKNKQGKEKEEALRLLRQATGDIVQELCEAPADDPAAENLCNKLDKVMVEYLLALKAVIVALEEARTELVKKGLGALQYHEASPHIRSLARRIIQMWRDPPAQRDNAPHHSKVVSAPLPNPKKIASGRANNKANSEKTKTPRKTKANGKAARVEEPLPKKKRAPVASKTKPTAKMPATVVGNGCDGDTKMAATKRKLQQGYQEAADAKRQRKIQVI</sequence>
<feature type="domain" description="Myb/SANT-like" evidence="2">
    <location>
        <begin position="29"/>
        <end position="83"/>
    </location>
</feature>